<dbReference type="InterPro" id="IPR014729">
    <property type="entry name" value="Rossmann-like_a/b/a_fold"/>
</dbReference>
<dbReference type="PRINTS" id="PR01041">
    <property type="entry name" value="TRNASYNTHMET"/>
</dbReference>
<dbReference type="Proteomes" id="UP000308267">
    <property type="component" value="Unassembled WGS sequence"/>
</dbReference>
<evidence type="ECO:0000313" key="18">
    <source>
        <dbReference type="EMBL" id="TGZ62976.1"/>
    </source>
</evidence>
<dbReference type="InterPro" id="IPR023458">
    <property type="entry name" value="Met-tRNA_ligase_1"/>
</dbReference>
<evidence type="ECO:0000259" key="16">
    <source>
        <dbReference type="Pfam" id="PF09334"/>
    </source>
</evidence>
<keyword evidence="15" id="KW-0472">Membrane</keyword>
<feature type="region of interest" description="Disordered" evidence="14">
    <location>
        <begin position="227"/>
        <end position="255"/>
    </location>
</feature>
<dbReference type="GO" id="GO:0005524">
    <property type="term" value="F:ATP binding"/>
    <property type="evidence" value="ECO:0007669"/>
    <property type="project" value="UniProtKB-KW"/>
</dbReference>
<dbReference type="SUPFAM" id="SSF47323">
    <property type="entry name" value="Anticodon-binding domain of a subclass of class I aminoacyl-tRNA synthetases"/>
    <property type="match status" value="1"/>
</dbReference>
<evidence type="ECO:0000256" key="12">
    <source>
        <dbReference type="ARBA" id="ARBA00047364"/>
    </source>
</evidence>
<gene>
    <name evidence="18" type="ORF">CRM22_007138</name>
</gene>
<sequence>MLLCFNPGCAEALKSVAAASITSGVELREDAHLTVHPATLTTRSLTVVTSGNAIVCRLLEADPTEPLLCAFLLWENTVLSPAIKRHINSHVSASSSTGVSTSELDSVLKDLERRISVSESLFRLDPLSPCSLIVWSALLPLFYPGSPFAVSFHEELARFFEMVDSLLRSEQILRFFKDDLKALWSSAPSITEPNSCTSRPETKACAPKQGSAKPMAKASQQKAVCSIKQPSANDSATKSVPDLLDDGSSLPTTLPVTEDDLRQAAACFKPLESFKRPVYPVPKSPQPKSSGVRNILITSALPYVNNVPHLGNMIGSTLSASVFALYCDVAGYNVLSICGTDEYGTATEAKALSEQMTPRQICDKYHKLHCDIYSWFDIQFDYFGRTTTDKHQEIVQDLFQKLWENQYIVEDTVEQLFCENCSKFLADRFVEGTCPFCKYDDARGDQCDKCGRLMNAVELKQPRCKTCQHSPVVRSSKHLFLDLPKIEPKLAAFVEQRAYNPTSLWTTNARTISSTWIRDGLKPRCITRDLNWGVPVPLEEYKNKVFYVWFDAPIGYLSITANYTPEWRHWWQPTPKQISETGPIELFQFMAKDNVPFHAIIFPACLLAANAGHTLVQHLLSTEYMNYEGTKFSKSRGIGVFGDGAMSSGIHSNVWRFYLLYRRPETQDSAFVWDDFMLVNNCELLNNLGNFINRALAFVARFFNGKIPNMDGLDPSDVEFLAQVAQLIRSYAMHLEAGRLREGLRQILAISRLGNVYFQVNQPWVAIKKEETKPRAGVVIGVAANVACLLGMLLYPFMPTIGREIWTKQCNLSTDVLSLLSLSRQDYRLAQLLPAGHQIGQPCFHGVLVSGRFMKPYRSVQPTPLFRKMEPEDINKLSKLYGSGTTASSHSPSGKRENRK</sequence>
<evidence type="ECO:0000256" key="9">
    <source>
        <dbReference type="ARBA" id="ARBA00022917"/>
    </source>
</evidence>
<dbReference type="InterPro" id="IPR033911">
    <property type="entry name" value="MetRS_core"/>
</dbReference>
<comment type="similarity">
    <text evidence="2 13">Belongs to the class-I aminoacyl-tRNA synthetase family.</text>
</comment>
<dbReference type="Gene3D" id="1.10.730.10">
    <property type="entry name" value="Isoleucyl-tRNA Synthetase, Domain 1"/>
    <property type="match status" value="1"/>
</dbReference>
<keyword evidence="7 13" id="KW-0547">Nucleotide-binding</keyword>
<feature type="region of interest" description="Disordered" evidence="14">
    <location>
        <begin position="878"/>
        <end position="900"/>
    </location>
</feature>
<evidence type="ECO:0000256" key="13">
    <source>
        <dbReference type="RuleBase" id="RU363039"/>
    </source>
</evidence>
<feature type="region of interest" description="Disordered" evidence="14">
    <location>
        <begin position="191"/>
        <end position="214"/>
    </location>
</feature>
<keyword evidence="10 13" id="KW-0030">Aminoacyl-tRNA synthetase</keyword>
<name>A0A4S2LJC0_OPIFE</name>
<dbReference type="EMBL" id="SJOL01007337">
    <property type="protein sequence ID" value="TGZ62976.1"/>
    <property type="molecule type" value="Genomic_DNA"/>
</dbReference>
<keyword evidence="19" id="KW-1185">Reference proteome</keyword>
<comment type="caution">
    <text evidence="18">The sequence shown here is derived from an EMBL/GenBank/DDBJ whole genome shotgun (WGS) entry which is preliminary data.</text>
</comment>
<evidence type="ECO:0000259" key="17">
    <source>
        <dbReference type="Pfam" id="PF19303"/>
    </source>
</evidence>
<dbReference type="Gene3D" id="2.20.28.20">
    <property type="entry name" value="Methionyl-tRNA synthetase, Zn-domain"/>
    <property type="match status" value="1"/>
</dbReference>
<evidence type="ECO:0000256" key="8">
    <source>
        <dbReference type="ARBA" id="ARBA00022840"/>
    </source>
</evidence>
<dbReference type="Gene3D" id="3.40.50.620">
    <property type="entry name" value="HUPs"/>
    <property type="match status" value="1"/>
</dbReference>
<dbReference type="GO" id="GO:0017101">
    <property type="term" value="C:aminoacyl-tRNA synthetase multienzyme complex"/>
    <property type="evidence" value="ECO:0007669"/>
    <property type="project" value="TreeGrafter"/>
</dbReference>
<evidence type="ECO:0000313" key="19">
    <source>
        <dbReference type="Proteomes" id="UP000308267"/>
    </source>
</evidence>
<evidence type="ECO:0000256" key="14">
    <source>
        <dbReference type="SAM" id="MobiDB-lite"/>
    </source>
</evidence>
<evidence type="ECO:0000256" key="11">
    <source>
        <dbReference type="ARBA" id="ARBA00030904"/>
    </source>
</evidence>
<dbReference type="PANTHER" id="PTHR45765:SF1">
    <property type="entry name" value="METHIONINE--TRNA LIGASE, CYTOPLASMIC"/>
    <property type="match status" value="1"/>
</dbReference>
<dbReference type="InterPro" id="IPR029038">
    <property type="entry name" value="MetRS_Zn"/>
</dbReference>
<protein>
    <recommendedName>
        <fullName evidence="4">Methionine--tRNA ligase, cytoplasmic</fullName>
        <ecNumber evidence="3">6.1.1.10</ecNumber>
    </recommendedName>
    <alternativeName>
        <fullName evidence="11">Methionyl-tRNA synthetase</fullName>
    </alternativeName>
</protein>
<feature type="domain" description="Methionyl-tRNA synthetase anticodon-binding" evidence="17">
    <location>
        <begin position="708"/>
        <end position="808"/>
    </location>
</feature>
<feature type="compositionally biased region" description="Polar residues" evidence="14">
    <location>
        <begin position="227"/>
        <end position="238"/>
    </location>
</feature>
<evidence type="ECO:0000256" key="1">
    <source>
        <dbReference type="ARBA" id="ARBA00004496"/>
    </source>
</evidence>
<reference evidence="18 19" key="1">
    <citation type="journal article" date="2019" name="BMC Genomics">
        <title>New insights from Opisthorchis felineus genome: update on genomics of the epidemiologically important liver flukes.</title>
        <authorList>
            <person name="Ershov N.I."/>
            <person name="Mordvinov V.A."/>
            <person name="Prokhortchouk E.B."/>
            <person name="Pakharukova M.Y."/>
            <person name="Gunbin K.V."/>
            <person name="Ustyantsev K."/>
            <person name="Genaev M.A."/>
            <person name="Blinov A.G."/>
            <person name="Mazur A."/>
            <person name="Boulygina E."/>
            <person name="Tsygankova S."/>
            <person name="Khrameeva E."/>
            <person name="Chekanov N."/>
            <person name="Fan G."/>
            <person name="Xiao A."/>
            <person name="Zhang H."/>
            <person name="Xu X."/>
            <person name="Yang H."/>
            <person name="Solovyev V."/>
            <person name="Lee S.M."/>
            <person name="Liu X."/>
            <person name="Afonnikov D.A."/>
            <person name="Skryabin K.G."/>
        </authorList>
    </citation>
    <scope>NUCLEOTIDE SEQUENCE [LARGE SCALE GENOMIC DNA]</scope>
    <source>
        <strain evidence="18">AK-0245</strain>
        <tissue evidence="18">Whole organism</tissue>
    </source>
</reference>
<feature type="domain" description="Methionyl/Leucyl tRNA synthetase" evidence="16">
    <location>
        <begin position="295"/>
        <end position="695"/>
    </location>
</feature>
<keyword evidence="5" id="KW-0963">Cytoplasm</keyword>
<evidence type="ECO:0000256" key="4">
    <source>
        <dbReference type="ARBA" id="ARBA00018335"/>
    </source>
</evidence>
<dbReference type="CDD" id="cd00814">
    <property type="entry name" value="MetRS_core"/>
    <property type="match status" value="1"/>
</dbReference>
<dbReference type="CDD" id="cd07957">
    <property type="entry name" value="Anticodon_Ia_Met"/>
    <property type="match status" value="1"/>
</dbReference>
<dbReference type="AlphaFoldDB" id="A0A4S2LJC0"/>
<dbReference type="GO" id="GO:0006431">
    <property type="term" value="P:methionyl-tRNA aminoacylation"/>
    <property type="evidence" value="ECO:0007669"/>
    <property type="project" value="InterPro"/>
</dbReference>
<dbReference type="FunFam" id="2.20.28.20:FF:000001">
    <property type="entry name" value="Methionine--tRNA ligase"/>
    <property type="match status" value="1"/>
</dbReference>
<keyword evidence="15" id="KW-0812">Transmembrane</keyword>
<organism evidence="18 19">
    <name type="scientific">Opisthorchis felineus</name>
    <dbReference type="NCBI Taxonomy" id="147828"/>
    <lineage>
        <taxon>Eukaryota</taxon>
        <taxon>Metazoa</taxon>
        <taxon>Spiralia</taxon>
        <taxon>Lophotrochozoa</taxon>
        <taxon>Platyhelminthes</taxon>
        <taxon>Trematoda</taxon>
        <taxon>Digenea</taxon>
        <taxon>Opisthorchiida</taxon>
        <taxon>Opisthorchiata</taxon>
        <taxon>Opisthorchiidae</taxon>
        <taxon>Opisthorchis</taxon>
    </lineage>
</organism>
<evidence type="ECO:0000256" key="2">
    <source>
        <dbReference type="ARBA" id="ARBA00005594"/>
    </source>
</evidence>
<keyword evidence="6 13" id="KW-0436">Ligase</keyword>
<proteinExistence type="inferred from homology"/>
<evidence type="ECO:0000256" key="5">
    <source>
        <dbReference type="ARBA" id="ARBA00022490"/>
    </source>
</evidence>
<dbReference type="OrthoDB" id="5844513at2759"/>
<dbReference type="InterPro" id="IPR014758">
    <property type="entry name" value="Met-tRNA_synth"/>
</dbReference>
<dbReference type="SUPFAM" id="SSF52374">
    <property type="entry name" value="Nucleotidylyl transferase"/>
    <property type="match status" value="1"/>
</dbReference>
<accession>A0A4S2LJC0</accession>
<dbReference type="STRING" id="147828.A0A4S2LJC0"/>
<dbReference type="GO" id="GO:0004825">
    <property type="term" value="F:methionine-tRNA ligase activity"/>
    <property type="evidence" value="ECO:0007669"/>
    <property type="project" value="UniProtKB-EC"/>
</dbReference>
<evidence type="ECO:0000256" key="7">
    <source>
        <dbReference type="ARBA" id="ARBA00022741"/>
    </source>
</evidence>
<keyword evidence="8 13" id="KW-0067">ATP-binding</keyword>
<dbReference type="InterPro" id="IPR009080">
    <property type="entry name" value="tRNAsynth_Ia_anticodon-bd"/>
</dbReference>
<dbReference type="InterPro" id="IPR015413">
    <property type="entry name" value="Methionyl/Leucyl_tRNA_Synth"/>
</dbReference>
<evidence type="ECO:0000256" key="10">
    <source>
        <dbReference type="ARBA" id="ARBA00023146"/>
    </source>
</evidence>
<comment type="catalytic activity">
    <reaction evidence="12">
        <text>tRNA(Met) + L-methionine + ATP = L-methionyl-tRNA(Met) + AMP + diphosphate</text>
        <dbReference type="Rhea" id="RHEA:13481"/>
        <dbReference type="Rhea" id="RHEA-COMP:9667"/>
        <dbReference type="Rhea" id="RHEA-COMP:9698"/>
        <dbReference type="ChEBI" id="CHEBI:30616"/>
        <dbReference type="ChEBI" id="CHEBI:33019"/>
        <dbReference type="ChEBI" id="CHEBI:57844"/>
        <dbReference type="ChEBI" id="CHEBI:78442"/>
        <dbReference type="ChEBI" id="CHEBI:78530"/>
        <dbReference type="ChEBI" id="CHEBI:456215"/>
        <dbReference type="EC" id="6.1.1.10"/>
    </reaction>
</comment>
<dbReference type="Pfam" id="PF19303">
    <property type="entry name" value="Anticodon_3"/>
    <property type="match status" value="1"/>
</dbReference>
<dbReference type="InterPro" id="IPR041872">
    <property type="entry name" value="Anticodon_Met"/>
</dbReference>
<dbReference type="PROSITE" id="PS00178">
    <property type="entry name" value="AA_TRNA_LIGASE_I"/>
    <property type="match status" value="1"/>
</dbReference>
<keyword evidence="9 13" id="KW-0648">Protein biosynthesis</keyword>
<dbReference type="InterPro" id="IPR001412">
    <property type="entry name" value="aa-tRNA-synth_I_CS"/>
</dbReference>
<dbReference type="EC" id="6.1.1.10" evidence="3"/>
<dbReference type="GO" id="GO:0005829">
    <property type="term" value="C:cytosol"/>
    <property type="evidence" value="ECO:0007669"/>
    <property type="project" value="TreeGrafter"/>
</dbReference>
<feature type="compositionally biased region" description="Polar residues" evidence="14">
    <location>
        <begin position="883"/>
        <end position="892"/>
    </location>
</feature>
<dbReference type="Gene3D" id="3.40.30.10">
    <property type="entry name" value="Glutaredoxin"/>
    <property type="match status" value="1"/>
</dbReference>
<evidence type="ECO:0000256" key="3">
    <source>
        <dbReference type="ARBA" id="ARBA00012838"/>
    </source>
</evidence>
<dbReference type="Pfam" id="PF09334">
    <property type="entry name" value="tRNA-synt_1g"/>
    <property type="match status" value="1"/>
</dbReference>
<dbReference type="SUPFAM" id="SSF57770">
    <property type="entry name" value="Methionyl-tRNA synthetase (MetRS), Zn-domain"/>
    <property type="match status" value="1"/>
</dbReference>
<evidence type="ECO:0000256" key="15">
    <source>
        <dbReference type="SAM" id="Phobius"/>
    </source>
</evidence>
<dbReference type="PANTHER" id="PTHR45765">
    <property type="entry name" value="METHIONINE--TRNA LIGASE"/>
    <property type="match status" value="1"/>
</dbReference>
<feature type="transmembrane region" description="Helical" evidence="15">
    <location>
        <begin position="776"/>
        <end position="798"/>
    </location>
</feature>
<dbReference type="NCBIfam" id="TIGR00398">
    <property type="entry name" value="metG"/>
    <property type="match status" value="1"/>
</dbReference>
<keyword evidence="15" id="KW-1133">Transmembrane helix</keyword>
<evidence type="ECO:0000256" key="6">
    <source>
        <dbReference type="ARBA" id="ARBA00022598"/>
    </source>
</evidence>
<comment type="subcellular location">
    <subcellularLocation>
        <location evidence="1">Cytoplasm</location>
    </subcellularLocation>
</comment>
<dbReference type="Gene3D" id="1.20.1050.10">
    <property type="match status" value="1"/>
</dbReference>